<gene>
    <name evidence="2" type="ORF">BU14_0504s0010</name>
</gene>
<accession>A0A1X6NT57</accession>
<name>A0A1X6NT57_PORUM</name>
<evidence type="ECO:0000256" key="1">
    <source>
        <dbReference type="SAM" id="SignalP"/>
    </source>
</evidence>
<keyword evidence="3" id="KW-1185">Reference proteome</keyword>
<evidence type="ECO:0000313" key="2">
    <source>
        <dbReference type="EMBL" id="OSX71757.1"/>
    </source>
</evidence>
<feature type="signal peptide" evidence="1">
    <location>
        <begin position="1"/>
        <end position="24"/>
    </location>
</feature>
<dbReference type="AlphaFoldDB" id="A0A1X6NT57"/>
<dbReference type="EMBL" id="KV919110">
    <property type="protein sequence ID" value="OSX71757.1"/>
    <property type="molecule type" value="Genomic_DNA"/>
</dbReference>
<sequence length="223" mass="22729">MGILHKLAASVALIGVAATAVAAAAGTPTTPDGRPCACGDAPTVAGSYASASLVLRATPVVSFKHEGVHYYTLDDVTHFKGCAALSAQPTVALTPTADGCAAALTLNVSSLLFLRDGARVSACDAHAAWADVSPADAALLASKRVCWAGCGRGERPRRCAEDPCARAVPPCADAVRCVADKCGGCWARWLDRTGARAECPSGPLMGLEMGEDERVDDVHVVGA</sequence>
<evidence type="ECO:0000313" key="3">
    <source>
        <dbReference type="Proteomes" id="UP000218209"/>
    </source>
</evidence>
<organism evidence="2 3">
    <name type="scientific">Porphyra umbilicalis</name>
    <name type="common">Purple laver</name>
    <name type="synonym">Red alga</name>
    <dbReference type="NCBI Taxonomy" id="2786"/>
    <lineage>
        <taxon>Eukaryota</taxon>
        <taxon>Rhodophyta</taxon>
        <taxon>Bangiophyceae</taxon>
        <taxon>Bangiales</taxon>
        <taxon>Bangiaceae</taxon>
        <taxon>Porphyra</taxon>
    </lineage>
</organism>
<protein>
    <submittedName>
        <fullName evidence="2">Uncharacterized protein</fullName>
    </submittedName>
</protein>
<reference evidence="2 3" key="1">
    <citation type="submission" date="2017-03" db="EMBL/GenBank/DDBJ databases">
        <title>WGS assembly of Porphyra umbilicalis.</title>
        <authorList>
            <person name="Brawley S.H."/>
            <person name="Blouin N.A."/>
            <person name="Ficko-Blean E."/>
            <person name="Wheeler G.L."/>
            <person name="Lohr M."/>
            <person name="Goodson H.V."/>
            <person name="Jenkins J.W."/>
            <person name="Blaby-Haas C.E."/>
            <person name="Helliwell K.E."/>
            <person name="Chan C."/>
            <person name="Marriage T."/>
            <person name="Bhattacharya D."/>
            <person name="Klein A.S."/>
            <person name="Badis Y."/>
            <person name="Brodie J."/>
            <person name="Cao Y."/>
            <person name="Collen J."/>
            <person name="Dittami S.M."/>
            <person name="Gachon C.M."/>
            <person name="Green B.R."/>
            <person name="Karpowicz S."/>
            <person name="Kim J.W."/>
            <person name="Kudahl U."/>
            <person name="Lin S."/>
            <person name="Michel G."/>
            <person name="Mittag M."/>
            <person name="Olson B.J."/>
            <person name="Pangilinan J."/>
            <person name="Peng Y."/>
            <person name="Qiu H."/>
            <person name="Shu S."/>
            <person name="Singer J.T."/>
            <person name="Smith A.G."/>
            <person name="Sprecher B.N."/>
            <person name="Wagner V."/>
            <person name="Wang W."/>
            <person name="Wang Z.-Y."/>
            <person name="Yan J."/>
            <person name="Yarish C."/>
            <person name="Zoeuner-Riek S."/>
            <person name="Zhuang Y."/>
            <person name="Zou Y."/>
            <person name="Lindquist E.A."/>
            <person name="Grimwood J."/>
            <person name="Barry K."/>
            <person name="Rokhsar D.S."/>
            <person name="Schmutz J."/>
            <person name="Stiller J.W."/>
            <person name="Grossman A.R."/>
            <person name="Prochnik S.E."/>
        </authorList>
    </citation>
    <scope>NUCLEOTIDE SEQUENCE [LARGE SCALE GENOMIC DNA]</scope>
    <source>
        <strain evidence="2">4086291</strain>
    </source>
</reference>
<proteinExistence type="predicted"/>
<keyword evidence="1" id="KW-0732">Signal</keyword>
<feature type="chain" id="PRO_5013095313" evidence="1">
    <location>
        <begin position="25"/>
        <end position="223"/>
    </location>
</feature>
<dbReference type="Proteomes" id="UP000218209">
    <property type="component" value="Unassembled WGS sequence"/>
</dbReference>